<keyword evidence="8" id="KW-0675">Receptor</keyword>
<proteinExistence type="predicted"/>
<dbReference type="RefSeq" id="XP_005104375.2">
    <property type="nucleotide sequence ID" value="XM_005104318.3"/>
</dbReference>
<evidence type="ECO:0000313" key="8">
    <source>
        <dbReference type="RefSeq" id="XP_005104375.2"/>
    </source>
</evidence>
<dbReference type="InterPro" id="IPR052954">
    <property type="entry name" value="GPCR-Ligand_Int"/>
</dbReference>
<feature type="transmembrane region" description="Helical" evidence="5">
    <location>
        <begin position="304"/>
        <end position="330"/>
    </location>
</feature>
<feature type="transmembrane region" description="Helical" evidence="5">
    <location>
        <begin position="35"/>
        <end position="59"/>
    </location>
</feature>
<dbReference type="Gene3D" id="1.20.1070.10">
    <property type="entry name" value="Rhodopsin 7-helix transmembrane proteins"/>
    <property type="match status" value="1"/>
</dbReference>
<organism evidence="7 8">
    <name type="scientific">Aplysia californica</name>
    <name type="common">California sea hare</name>
    <dbReference type="NCBI Taxonomy" id="6500"/>
    <lineage>
        <taxon>Eukaryota</taxon>
        <taxon>Metazoa</taxon>
        <taxon>Spiralia</taxon>
        <taxon>Lophotrochozoa</taxon>
        <taxon>Mollusca</taxon>
        <taxon>Gastropoda</taxon>
        <taxon>Heterobranchia</taxon>
        <taxon>Euthyneura</taxon>
        <taxon>Tectipleura</taxon>
        <taxon>Aplysiida</taxon>
        <taxon>Aplysioidea</taxon>
        <taxon>Aplysiidae</taxon>
        <taxon>Aplysia</taxon>
    </lineage>
</organism>
<evidence type="ECO:0000256" key="1">
    <source>
        <dbReference type="ARBA" id="ARBA00004370"/>
    </source>
</evidence>
<evidence type="ECO:0000256" key="3">
    <source>
        <dbReference type="ARBA" id="ARBA00022989"/>
    </source>
</evidence>
<gene>
    <name evidence="8" type="primary">LOC101855890</name>
</gene>
<name>A0ABM0JY88_APLCA</name>
<keyword evidence="3 5" id="KW-1133">Transmembrane helix</keyword>
<dbReference type="PANTHER" id="PTHR46641">
    <property type="entry name" value="FMRFAMIDE RECEPTOR-RELATED"/>
    <property type="match status" value="1"/>
</dbReference>
<evidence type="ECO:0000313" key="7">
    <source>
        <dbReference type="Proteomes" id="UP000694888"/>
    </source>
</evidence>
<dbReference type="InterPro" id="IPR000276">
    <property type="entry name" value="GPCR_Rhodpsn"/>
</dbReference>
<keyword evidence="2 5" id="KW-0812">Transmembrane</keyword>
<protein>
    <submittedName>
        <fullName evidence="8">Lysophosphatidic acid receptor 4</fullName>
    </submittedName>
</protein>
<sequence length="358" mass="40367">MTLYADNLTSDLTPAPDLPGQGQILTAHEFFVLKWFLVTLQAVVCLFGLVTNIINVVVFGKMGVAESATSLSFFSLAVSDLGFVATYSVYVILLVYRVFGYDVSYNLFVMFSWMFFYNVSTAITVYVSLQKMFCVAIPFRFKNVFTLRRTAVVLLVTTVVIASFYVPVFATLYIGEFRDSLNNTTRLAVAYRPGHRGYRRDYEISMQYLLPFSAQVIVIICLIVLFNKLSRASNFRRQNLTIKTTKDDSANSGAFQLSGKELQAVKAVLVVAAMFVTCNLPPVRSTTASLLEPDFQEFGRYFRLFFAISYGRFTLMTICSSLNIVVYATFNSNFRHTLKAMSPSCWREENGVDTKIVP</sequence>
<dbReference type="InterPro" id="IPR017452">
    <property type="entry name" value="GPCR_Rhodpsn_7TM"/>
</dbReference>
<reference evidence="8" key="1">
    <citation type="submission" date="2025-08" db="UniProtKB">
        <authorList>
            <consortium name="RefSeq"/>
        </authorList>
    </citation>
    <scope>IDENTIFICATION</scope>
</reference>
<keyword evidence="4 5" id="KW-0472">Membrane</keyword>
<comment type="subcellular location">
    <subcellularLocation>
        <location evidence="1">Membrane</location>
    </subcellularLocation>
</comment>
<keyword evidence="7" id="KW-1185">Reference proteome</keyword>
<dbReference type="PROSITE" id="PS50262">
    <property type="entry name" value="G_PROTEIN_RECEP_F1_2"/>
    <property type="match status" value="1"/>
</dbReference>
<evidence type="ECO:0000256" key="4">
    <source>
        <dbReference type="ARBA" id="ARBA00023136"/>
    </source>
</evidence>
<feature type="domain" description="G-protein coupled receptors family 1 profile" evidence="6">
    <location>
        <begin position="51"/>
        <end position="327"/>
    </location>
</feature>
<feature type="transmembrane region" description="Helical" evidence="5">
    <location>
        <begin position="71"/>
        <end position="96"/>
    </location>
</feature>
<dbReference type="Proteomes" id="UP000694888">
    <property type="component" value="Unplaced"/>
</dbReference>
<dbReference type="GeneID" id="101855890"/>
<evidence type="ECO:0000256" key="2">
    <source>
        <dbReference type="ARBA" id="ARBA00022692"/>
    </source>
</evidence>
<dbReference type="SUPFAM" id="SSF81321">
    <property type="entry name" value="Family A G protein-coupled receptor-like"/>
    <property type="match status" value="1"/>
</dbReference>
<evidence type="ECO:0000256" key="5">
    <source>
        <dbReference type="SAM" id="Phobius"/>
    </source>
</evidence>
<evidence type="ECO:0000259" key="6">
    <source>
        <dbReference type="PROSITE" id="PS50262"/>
    </source>
</evidence>
<dbReference type="PANTHER" id="PTHR46641:SF2">
    <property type="entry name" value="FMRFAMIDE RECEPTOR"/>
    <property type="match status" value="1"/>
</dbReference>
<feature type="transmembrane region" description="Helical" evidence="5">
    <location>
        <begin position="108"/>
        <end position="129"/>
    </location>
</feature>
<accession>A0ABM0JY88</accession>
<feature type="transmembrane region" description="Helical" evidence="5">
    <location>
        <begin position="208"/>
        <end position="227"/>
    </location>
</feature>
<dbReference type="PRINTS" id="PR00237">
    <property type="entry name" value="GPCRRHODOPSN"/>
</dbReference>
<feature type="transmembrane region" description="Helical" evidence="5">
    <location>
        <begin position="150"/>
        <end position="174"/>
    </location>
</feature>